<feature type="compositionally biased region" description="Basic and acidic residues" evidence="1">
    <location>
        <begin position="39"/>
        <end position="54"/>
    </location>
</feature>
<feature type="compositionally biased region" description="Low complexity" evidence="1">
    <location>
        <begin position="277"/>
        <end position="300"/>
    </location>
</feature>
<dbReference type="Proteomes" id="UP000678499">
    <property type="component" value="Unassembled WGS sequence"/>
</dbReference>
<accession>A0A7R9BLV1</accession>
<gene>
    <name evidence="3" type="ORF">NMOB1V02_LOCUS5453</name>
</gene>
<dbReference type="AlphaFoldDB" id="A0A7R9BLV1"/>
<proteinExistence type="predicted"/>
<feature type="region of interest" description="Disordered" evidence="1">
    <location>
        <begin position="273"/>
        <end position="330"/>
    </location>
</feature>
<feature type="signal peptide" evidence="2">
    <location>
        <begin position="1"/>
        <end position="32"/>
    </location>
</feature>
<reference evidence="3" key="1">
    <citation type="submission" date="2020-11" db="EMBL/GenBank/DDBJ databases">
        <authorList>
            <person name="Tran Van P."/>
        </authorList>
    </citation>
    <scope>NUCLEOTIDE SEQUENCE</scope>
</reference>
<organism evidence="3">
    <name type="scientific">Notodromas monacha</name>
    <dbReference type="NCBI Taxonomy" id="399045"/>
    <lineage>
        <taxon>Eukaryota</taxon>
        <taxon>Metazoa</taxon>
        <taxon>Ecdysozoa</taxon>
        <taxon>Arthropoda</taxon>
        <taxon>Crustacea</taxon>
        <taxon>Oligostraca</taxon>
        <taxon>Ostracoda</taxon>
        <taxon>Podocopa</taxon>
        <taxon>Podocopida</taxon>
        <taxon>Cypridocopina</taxon>
        <taxon>Cypridoidea</taxon>
        <taxon>Cyprididae</taxon>
        <taxon>Notodromas</taxon>
    </lineage>
</organism>
<evidence type="ECO:0000256" key="1">
    <source>
        <dbReference type="SAM" id="MobiDB-lite"/>
    </source>
</evidence>
<feature type="chain" id="PRO_5036210113" evidence="2">
    <location>
        <begin position="33"/>
        <end position="330"/>
    </location>
</feature>
<keyword evidence="4" id="KW-1185">Reference proteome</keyword>
<keyword evidence="2" id="KW-0732">Signal</keyword>
<feature type="region of interest" description="Disordered" evidence="1">
    <location>
        <begin position="175"/>
        <end position="196"/>
    </location>
</feature>
<sequence>MVLLFSACSWKTARVVLFYLLINIGNLPGSETGKVVQHPMDKSRQADKCTTTDKKKPIKYHDDSFLHSVGLPTRQDTNAMIDMLIAQEQSKLKTVTPAATGCRSKRNINTSAMTIIRPIITALPAHLYPPLPTMSRPVPRPPAILAQFPPPPPMNKPMTRPPKFIPMAHGEIITEPPPAPGGDQISSSQPSSSAQFTVATVTTQTNPAEGFPISTQPVGQVTNPTSAQITQLPGVTTNRITTQPPLPVAISSNPFQWTTSSAKPFSLLSTTGIQSVSPTGSSTQTGQATGTNTTPAQTTSRNPGNETPPGDPAVSFETWLEQRPLRSRLG</sequence>
<protein>
    <submittedName>
        <fullName evidence="3">Uncharacterized protein</fullName>
    </submittedName>
</protein>
<name>A0A7R9BLV1_9CRUS</name>
<evidence type="ECO:0000313" key="4">
    <source>
        <dbReference type="Proteomes" id="UP000678499"/>
    </source>
</evidence>
<feature type="compositionally biased region" description="Low complexity" evidence="1">
    <location>
        <begin position="186"/>
        <end position="196"/>
    </location>
</feature>
<dbReference type="EMBL" id="CAJPEX010000988">
    <property type="protein sequence ID" value="CAG0917878.1"/>
    <property type="molecule type" value="Genomic_DNA"/>
</dbReference>
<dbReference type="EMBL" id="OA883025">
    <property type="protein sequence ID" value="CAD7277726.1"/>
    <property type="molecule type" value="Genomic_DNA"/>
</dbReference>
<evidence type="ECO:0000256" key="2">
    <source>
        <dbReference type="SAM" id="SignalP"/>
    </source>
</evidence>
<feature type="region of interest" description="Disordered" evidence="1">
    <location>
        <begin position="35"/>
        <end position="54"/>
    </location>
</feature>
<evidence type="ECO:0000313" key="3">
    <source>
        <dbReference type="EMBL" id="CAD7277726.1"/>
    </source>
</evidence>